<dbReference type="OrthoDB" id="4748970at2759"/>
<gene>
    <name evidence="7" type="ORF">BG011_004386</name>
</gene>
<dbReference type="Pfam" id="PF00096">
    <property type="entry name" value="zf-C2H2"/>
    <property type="match status" value="1"/>
</dbReference>
<dbReference type="SMART" id="SM00355">
    <property type="entry name" value="ZnF_C2H2"/>
    <property type="match status" value="3"/>
</dbReference>
<keyword evidence="8" id="KW-1185">Reference proteome</keyword>
<dbReference type="AlphaFoldDB" id="A0A9P6U9Y5"/>
<reference evidence="7" key="1">
    <citation type="journal article" date="2020" name="Fungal Divers.">
        <title>Resolving the Mortierellaceae phylogeny through synthesis of multi-gene phylogenetics and phylogenomics.</title>
        <authorList>
            <person name="Vandepol N."/>
            <person name="Liber J."/>
            <person name="Desiro A."/>
            <person name="Na H."/>
            <person name="Kennedy M."/>
            <person name="Barry K."/>
            <person name="Grigoriev I.V."/>
            <person name="Miller A.N."/>
            <person name="O'Donnell K."/>
            <person name="Stajich J.E."/>
            <person name="Bonito G."/>
        </authorList>
    </citation>
    <scope>NUCLEOTIDE SEQUENCE</scope>
    <source>
        <strain evidence="7">KOD948</strain>
    </source>
</reference>
<evidence type="ECO:0000259" key="6">
    <source>
        <dbReference type="PROSITE" id="PS50157"/>
    </source>
</evidence>
<evidence type="ECO:0000256" key="2">
    <source>
        <dbReference type="ARBA" id="ARBA00022771"/>
    </source>
</evidence>
<comment type="caution">
    <text evidence="7">The sequence shown here is derived from an EMBL/GenBank/DDBJ whole genome shotgun (WGS) entry which is preliminary data.</text>
</comment>
<dbReference type="InterPro" id="IPR013087">
    <property type="entry name" value="Znf_C2H2_type"/>
</dbReference>
<dbReference type="GO" id="GO:0000978">
    <property type="term" value="F:RNA polymerase II cis-regulatory region sequence-specific DNA binding"/>
    <property type="evidence" value="ECO:0007669"/>
    <property type="project" value="TreeGrafter"/>
</dbReference>
<feature type="region of interest" description="Disordered" evidence="5">
    <location>
        <begin position="261"/>
        <end position="300"/>
    </location>
</feature>
<dbReference type="PANTHER" id="PTHR23235:SF120">
    <property type="entry name" value="KRUPPEL-LIKE FACTOR 15"/>
    <property type="match status" value="1"/>
</dbReference>
<keyword evidence="1" id="KW-0479">Metal-binding</keyword>
<sequence>MDPSSLLKNSTLKMMNDLNHNPFYIGDTDHNNTINNDSSTSAICLDNSKSSNNTSTSATAKTDIIAAATNNNTSSAYNTYDVNYWNIFTSAHDMSTLGLDLTPELSPSMSFCSPAVNSVNSPYPFDPLGLDDSGLSPSIAWDSPLDEPLGAQHFSELFDSDINFGSSLSQQSVWEAQTDFQLFPDCGAESASLEKLLMTLPATENILSTIQESPFEASLCFNVGSLPASTSVSPAELGNTVDTFTTAKLLGHDVQVPVAHVAPRKPVQSPTKPGFQPNKRRRRRRTTTEDAHRRVPEEQLDDPDAKARFYCNKCDKSFTRATNLRSHRAIHQGLKPFVCTRTKDDGVPCHWAFARRHDLERHVRSRHEKERTFRCKSCGIRCTRSDAIRRHLAKNAACREGTPQDQDEDQVSFL</sequence>
<evidence type="ECO:0000313" key="7">
    <source>
        <dbReference type="EMBL" id="KAG0265595.1"/>
    </source>
</evidence>
<feature type="domain" description="C2H2-type" evidence="6">
    <location>
        <begin position="309"/>
        <end position="336"/>
    </location>
</feature>
<keyword evidence="3" id="KW-0862">Zinc</keyword>
<dbReference type="GO" id="GO:0008270">
    <property type="term" value="F:zinc ion binding"/>
    <property type="evidence" value="ECO:0007669"/>
    <property type="project" value="UniProtKB-KW"/>
</dbReference>
<evidence type="ECO:0000256" key="5">
    <source>
        <dbReference type="SAM" id="MobiDB-lite"/>
    </source>
</evidence>
<feature type="compositionally biased region" description="Basic and acidic residues" evidence="5">
    <location>
        <begin position="286"/>
        <end position="300"/>
    </location>
</feature>
<dbReference type="SUPFAM" id="SSF57667">
    <property type="entry name" value="beta-beta-alpha zinc fingers"/>
    <property type="match status" value="2"/>
</dbReference>
<keyword evidence="2 4" id="KW-0863">Zinc-finger</keyword>
<proteinExistence type="predicted"/>
<protein>
    <recommendedName>
        <fullName evidence="6">C2H2-type domain-containing protein</fullName>
    </recommendedName>
</protein>
<dbReference type="PROSITE" id="PS00028">
    <property type="entry name" value="ZINC_FINGER_C2H2_1"/>
    <property type="match status" value="1"/>
</dbReference>
<dbReference type="PANTHER" id="PTHR23235">
    <property type="entry name" value="KRUEPPEL-LIKE TRANSCRIPTION FACTOR"/>
    <property type="match status" value="1"/>
</dbReference>
<evidence type="ECO:0000256" key="1">
    <source>
        <dbReference type="ARBA" id="ARBA00022723"/>
    </source>
</evidence>
<evidence type="ECO:0000313" key="8">
    <source>
        <dbReference type="Proteomes" id="UP000726737"/>
    </source>
</evidence>
<dbReference type="Gene3D" id="3.30.160.60">
    <property type="entry name" value="Classic Zinc Finger"/>
    <property type="match status" value="2"/>
</dbReference>
<evidence type="ECO:0000256" key="3">
    <source>
        <dbReference type="ARBA" id="ARBA00022833"/>
    </source>
</evidence>
<dbReference type="PROSITE" id="PS50157">
    <property type="entry name" value="ZINC_FINGER_C2H2_2"/>
    <property type="match status" value="2"/>
</dbReference>
<dbReference type="InterPro" id="IPR036236">
    <property type="entry name" value="Znf_C2H2_sf"/>
</dbReference>
<feature type="domain" description="C2H2-type" evidence="6">
    <location>
        <begin position="337"/>
        <end position="372"/>
    </location>
</feature>
<dbReference type="FunFam" id="3.30.160.60:FF:000065">
    <property type="entry name" value="B-cell CLL/lymphoma 6, member B"/>
    <property type="match status" value="1"/>
</dbReference>
<name>A0A9P6U9Y5_9FUNG</name>
<evidence type="ECO:0000256" key="4">
    <source>
        <dbReference type="PROSITE-ProRule" id="PRU00042"/>
    </source>
</evidence>
<dbReference type="Proteomes" id="UP000726737">
    <property type="component" value="Unassembled WGS sequence"/>
</dbReference>
<dbReference type="GO" id="GO:0000981">
    <property type="term" value="F:DNA-binding transcription factor activity, RNA polymerase II-specific"/>
    <property type="evidence" value="ECO:0007669"/>
    <property type="project" value="TreeGrafter"/>
</dbReference>
<organism evidence="7 8">
    <name type="scientific">Mortierella polycephala</name>
    <dbReference type="NCBI Taxonomy" id="41804"/>
    <lineage>
        <taxon>Eukaryota</taxon>
        <taxon>Fungi</taxon>
        <taxon>Fungi incertae sedis</taxon>
        <taxon>Mucoromycota</taxon>
        <taxon>Mortierellomycotina</taxon>
        <taxon>Mortierellomycetes</taxon>
        <taxon>Mortierellales</taxon>
        <taxon>Mortierellaceae</taxon>
        <taxon>Mortierella</taxon>
    </lineage>
</organism>
<accession>A0A9P6U9Y5</accession>
<dbReference type="EMBL" id="JAAAJA010000029">
    <property type="protein sequence ID" value="KAG0265595.1"/>
    <property type="molecule type" value="Genomic_DNA"/>
</dbReference>